<keyword evidence="1" id="KW-0732">Signal</keyword>
<feature type="chain" id="PRO_5046025042" evidence="1">
    <location>
        <begin position="23"/>
        <end position="118"/>
    </location>
</feature>
<evidence type="ECO:0000313" key="3">
    <source>
        <dbReference type="Proteomes" id="UP000823941"/>
    </source>
</evidence>
<reference evidence="2 3" key="1">
    <citation type="submission" date="2021-06" db="EMBL/GenBank/DDBJ databases">
        <title>A haploid diamondback moth (Plutella xylostella L.) genome assembly resolves 31 chromosomes and identifies a diamide resistance mutation.</title>
        <authorList>
            <person name="Ward C.M."/>
            <person name="Perry K.D."/>
            <person name="Baker G."/>
            <person name="Powis K."/>
            <person name="Heckel D.G."/>
            <person name="Baxter S.W."/>
        </authorList>
    </citation>
    <scope>NUCLEOTIDE SEQUENCE [LARGE SCALE GENOMIC DNA]</scope>
    <source>
        <strain evidence="2 3">LV</strain>
        <tissue evidence="2">Single pupa</tissue>
    </source>
</reference>
<sequence>MGCTLLSSVLIFIDIFLYLSDCKISENKVIQLKSYVGYFDIRLLRWTGNRQVAGSGWIRKAEGTVLFRYLEEPMARSGRLFGGEDDHYTYNIIIGALTSSLEAVRKVLVLKPTHEPHF</sequence>
<evidence type="ECO:0000313" key="2">
    <source>
        <dbReference type="EMBL" id="KAG7305283.1"/>
    </source>
</evidence>
<dbReference type="Proteomes" id="UP000823941">
    <property type="component" value="Chromosome 13"/>
</dbReference>
<keyword evidence="3" id="KW-1185">Reference proteome</keyword>
<accession>A0ABQ7QK32</accession>
<gene>
    <name evidence="2" type="ORF">JYU34_009325</name>
</gene>
<evidence type="ECO:0000256" key="1">
    <source>
        <dbReference type="SAM" id="SignalP"/>
    </source>
</evidence>
<feature type="signal peptide" evidence="1">
    <location>
        <begin position="1"/>
        <end position="22"/>
    </location>
</feature>
<comment type="caution">
    <text evidence="2">The sequence shown here is derived from an EMBL/GenBank/DDBJ whole genome shotgun (WGS) entry which is preliminary data.</text>
</comment>
<dbReference type="EMBL" id="JAHIBW010000013">
    <property type="protein sequence ID" value="KAG7305283.1"/>
    <property type="molecule type" value="Genomic_DNA"/>
</dbReference>
<organism evidence="2 3">
    <name type="scientific">Plutella xylostella</name>
    <name type="common">Diamondback moth</name>
    <name type="synonym">Plutella maculipennis</name>
    <dbReference type="NCBI Taxonomy" id="51655"/>
    <lineage>
        <taxon>Eukaryota</taxon>
        <taxon>Metazoa</taxon>
        <taxon>Ecdysozoa</taxon>
        <taxon>Arthropoda</taxon>
        <taxon>Hexapoda</taxon>
        <taxon>Insecta</taxon>
        <taxon>Pterygota</taxon>
        <taxon>Neoptera</taxon>
        <taxon>Endopterygota</taxon>
        <taxon>Lepidoptera</taxon>
        <taxon>Glossata</taxon>
        <taxon>Ditrysia</taxon>
        <taxon>Yponomeutoidea</taxon>
        <taxon>Plutellidae</taxon>
        <taxon>Plutella</taxon>
    </lineage>
</organism>
<proteinExistence type="predicted"/>
<protein>
    <submittedName>
        <fullName evidence="2">Uncharacterized protein</fullName>
    </submittedName>
</protein>
<name>A0ABQ7QK32_PLUXY</name>